<proteinExistence type="predicted"/>
<sequence>MLQEKIKNYIKSRECATNRIKTLLRQPCPIQFQVRQDFSPHKTIHQFQCQNVRVRSVLKLSRKLSSQCSPNLKFDEVITNAKTNIGRRTSQKQQSSPLLKQRVKDVNLQTQITQVPTFRISSQWFGKQQRSQSNQFAFVTLSTLIDDEYNYNKERITKFNHMENRLVEHQFIINDFDPILNVS</sequence>
<reference evidence="1" key="1">
    <citation type="submission" date="2021-01" db="EMBL/GenBank/DDBJ databases">
        <authorList>
            <consortium name="Genoscope - CEA"/>
            <person name="William W."/>
        </authorList>
    </citation>
    <scope>NUCLEOTIDE SEQUENCE</scope>
</reference>
<dbReference type="Proteomes" id="UP000692954">
    <property type="component" value="Unassembled WGS sequence"/>
</dbReference>
<keyword evidence="2" id="KW-1185">Reference proteome</keyword>
<protein>
    <submittedName>
        <fullName evidence="1">Uncharacterized protein</fullName>
    </submittedName>
</protein>
<comment type="caution">
    <text evidence="1">The sequence shown here is derived from an EMBL/GenBank/DDBJ whole genome shotgun (WGS) entry which is preliminary data.</text>
</comment>
<evidence type="ECO:0000313" key="2">
    <source>
        <dbReference type="Proteomes" id="UP000692954"/>
    </source>
</evidence>
<gene>
    <name evidence="1" type="ORF">PSON_ATCC_30995.1.T0850063</name>
</gene>
<name>A0A8S1PRT6_9CILI</name>
<accession>A0A8S1PRT6</accession>
<organism evidence="1 2">
    <name type="scientific">Paramecium sonneborni</name>
    <dbReference type="NCBI Taxonomy" id="65129"/>
    <lineage>
        <taxon>Eukaryota</taxon>
        <taxon>Sar</taxon>
        <taxon>Alveolata</taxon>
        <taxon>Ciliophora</taxon>
        <taxon>Intramacronucleata</taxon>
        <taxon>Oligohymenophorea</taxon>
        <taxon>Peniculida</taxon>
        <taxon>Parameciidae</taxon>
        <taxon>Paramecium</taxon>
    </lineage>
</organism>
<dbReference type="AlphaFoldDB" id="A0A8S1PRT6"/>
<dbReference type="EMBL" id="CAJJDN010000085">
    <property type="protein sequence ID" value="CAD8105712.1"/>
    <property type="molecule type" value="Genomic_DNA"/>
</dbReference>
<evidence type="ECO:0000313" key="1">
    <source>
        <dbReference type="EMBL" id="CAD8105712.1"/>
    </source>
</evidence>